<name>A0A4Z2GZU3_9TELE</name>
<dbReference type="Proteomes" id="UP000314294">
    <property type="component" value="Unassembled WGS sequence"/>
</dbReference>
<reference evidence="1 2" key="1">
    <citation type="submission" date="2019-03" db="EMBL/GenBank/DDBJ databases">
        <title>First draft genome of Liparis tanakae, snailfish: a comprehensive survey of snailfish specific genes.</title>
        <authorList>
            <person name="Kim W."/>
            <person name="Song I."/>
            <person name="Jeong J.-H."/>
            <person name="Kim D."/>
            <person name="Kim S."/>
            <person name="Ryu S."/>
            <person name="Song J.Y."/>
            <person name="Lee S.K."/>
        </authorList>
    </citation>
    <scope>NUCLEOTIDE SEQUENCE [LARGE SCALE GENOMIC DNA]</scope>
    <source>
        <tissue evidence="1">Muscle</tissue>
    </source>
</reference>
<organism evidence="1 2">
    <name type="scientific">Liparis tanakae</name>
    <name type="common">Tanaka's snailfish</name>
    <dbReference type="NCBI Taxonomy" id="230148"/>
    <lineage>
        <taxon>Eukaryota</taxon>
        <taxon>Metazoa</taxon>
        <taxon>Chordata</taxon>
        <taxon>Craniata</taxon>
        <taxon>Vertebrata</taxon>
        <taxon>Euteleostomi</taxon>
        <taxon>Actinopterygii</taxon>
        <taxon>Neopterygii</taxon>
        <taxon>Teleostei</taxon>
        <taxon>Neoteleostei</taxon>
        <taxon>Acanthomorphata</taxon>
        <taxon>Eupercaria</taxon>
        <taxon>Perciformes</taxon>
        <taxon>Cottioidei</taxon>
        <taxon>Cottales</taxon>
        <taxon>Liparidae</taxon>
        <taxon>Liparis</taxon>
    </lineage>
</organism>
<evidence type="ECO:0000313" key="2">
    <source>
        <dbReference type="Proteomes" id="UP000314294"/>
    </source>
</evidence>
<dbReference type="EMBL" id="SRLO01000363">
    <property type="protein sequence ID" value="TNN59147.1"/>
    <property type="molecule type" value="Genomic_DNA"/>
</dbReference>
<keyword evidence="2" id="KW-1185">Reference proteome</keyword>
<evidence type="ECO:0000313" key="1">
    <source>
        <dbReference type="EMBL" id="TNN59147.1"/>
    </source>
</evidence>
<proteinExistence type="predicted"/>
<gene>
    <name evidence="1" type="ORF">EYF80_030681</name>
</gene>
<dbReference type="AlphaFoldDB" id="A0A4Z2GZU3"/>
<accession>A0A4Z2GZU3</accession>
<protein>
    <submittedName>
        <fullName evidence="1">Uncharacterized protein</fullName>
    </submittedName>
</protein>
<sequence length="92" mass="10258">MRISSSPNAGEDNVSIVCVDTGEERNVPAFSIAACCAGYHTQIRNIQWESAVIQESFVVGDEVNQKSDRLPIQKKAVQDWPNLAKKQQQQQQ</sequence>
<comment type="caution">
    <text evidence="1">The sequence shown here is derived from an EMBL/GenBank/DDBJ whole genome shotgun (WGS) entry which is preliminary data.</text>
</comment>